<gene>
    <name evidence="2" type="ORF">E2C01_036959</name>
</gene>
<organism evidence="2 3">
    <name type="scientific">Portunus trituberculatus</name>
    <name type="common">Swimming crab</name>
    <name type="synonym">Neptunus trituberculatus</name>
    <dbReference type="NCBI Taxonomy" id="210409"/>
    <lineage>
        <taxon>Eukaryota</taxon>
        <taxon>Metazoa</taxon>
        <taxon>Ecdysozoa</taxon>
        <taxon>Arthropoda</taxon>
        <taxon>Crustacea</taxon>
        <taxon>Multicrustacea</taxon>
        <taxon>Malacostraca</taxon>
        <taxon>Eumalacostraca</taxon>
        <taxon>Eucarida</taxon>
        <taxon>Decapoda</taxon>
        <taxon>Pleocyemata</taxon>
        <taxon>Brachyura</taxon>
        <taxon>Eubrachyura</taxon>
        <taxon>Portunoidea</taxon>
        <taxon>Portunidae</taxon>
        <taxon>Portuninae</taxon>
        <taxon>Portunus</taxon>
    </lineage>
</organism>
<feature type="region of interest" description="Disordered" evidence="1">
    <location>
        <begin position="1"/>
        <end position="27"/>
    </location>
</feature>
<evidence type="ECO:0000256" key="1">
    <source>
        <dbReference type="SAM" id="MobiDB-lite"/>
    </source>
</evidence>
<accession>A0A5B7FCU1</accession>
<comment type="caution">
    <text evidence="2">The sequence shown here is derived from an EMBL/GenBank/DDBJ whole genome shotgun (WGS) entry which is preliminary data.</text>
</comment>
<evidence type="ECO:0000313" key="2">
    <source>
        <dbReference type="EMBL" id="MPC43315.1"/>
    </source>
</evidence>
<dbReference type="AlphaFoldDB" id="A0A5B7FCU1"/>
<dbReference type="EMBL" id="VSRR010005774">
    <property type="protein sequence ID" value="MPC43315.1"/>
    <property type="molecule type" value="Genomic_DNA"/>
</dbReference>
<keyword evidence="3" id="KW-1185">Reference proteome</keyword>
<sequence length="92" mass="10183">MPKVRDEPRTAGAPLISRSGRPRVPDPARVADCRYITHKGERLRDPHPSASLQLAVPLLFTEGTRGAAKAKNKIDAARHIATWRFDRLCGTD</sequence>
<reference evidence="2 3" key="1">
    <citation type="submission" date="2019-05" db="EMBL/GenBank/DDBJ databases">
        <title>Another draft genome of Portunus trituberculatus and its Hox gene families provides insights of decapod evolution.</title>
        <authorList>
            <person name="Jeong J.-H."/>
            <person name="Song I."/>
            <person name="Kim S."/>
            <person name="Choi T."/>
            <person name="Kim D."/>
            <person name="Ryu S."/>
            <person name="Kim W."/>
        </authorList>
    </citation>
    <scope>NUCLEOTIDE SEQUENCE [LARGE SCALE GENOMIC DNA]</scope>
    <source>
        <tissue evidence="2">Muscle</tissue>
    </source>
</reference>
<proteinExistence type="predicted"/>
<evidence type="ECO:0000313" key="3">
    <source>
        <dbReference type="Proteomes" id="UP000324222"/>
    </source>
</evidence>
<name>A0A5B7FCU1_PORTR</name>
<dbReference type="Proteomes" id="UP000324222">
    <property type="component" value="Unassembled WGS sequence"/>
</dbReference>
<protein>
    <submittedName>
        <fullName evidence="2">Uncharacterized protein</fullName>
    </submittedName>
</protein>